<evidence type="ECO:0000256" key="7">
    <source>
        <dbReference type="ARBA" id="ARBA00022603"/>
    </source>
</evidence>
<protein>
    <recommendedName>
        <fullName evidence="4 12">Ribosomal RNA small subunit methyltransferase E</fullName>
        <ecNumber evidence="3 12">2.1.1.193</ecNumber>
    </recommendedName>
</protein>
<evidence type="ECO:0000313" key="16">
    <source>
        <dbReference type="Proteomes" id="UP000010301"/>
    </source>
</evidence>
<gene>
    <name evidence="15" type="ORF">HMPREF0044_0978</name>
</gene>
<reference evidence="15 16" key="1">
    <citation type="submission" date="2009-01" db="EMBL/GenBank/DDBJ databases">
        <authorList>
            <person name="Qin X."/>
            <person name="Bachman B."/>
            <person name="Battles P."/>
            <person name="Bell A."/>
            <person name="Bess C."/>
            <person name="Bickham C."/>
            <person name="Chaboub L."/>
            <person name="Chen D."/>
            <person name="Coyle M."/>
            <person name="Deiros D.R."/>
            <person name="Dinh H."/>
            <person name="Forbes L."/>
            <person name="Fowler G."/>
            <person name="Francisco L."/>
            <person name="Fu Q."/>
            <person name="Gubbala S."/>
            <person name="Hale W."/>
            <person name="Han Y."/>
            <person name="Hemphill L."/>
            <person name="Highlander S.K."/>
            <person name="Hirani K."/>
            <person name="Hogues M."/>
            <person name="Jackson L."/>
            <person name="Jakkamsetti A."/>
            <person name="Javaid M."/>
            <person name="Jiang H."/>
            <person name="Korchina V."/>
            <person name="Kovar C."/>
            <person name="Lara F."/>
            <person name="Lee S."/>
            <person name="Mata R."/>
            <person name="Mathew T."/>
            <person name="Moen C."/>
            <person name="Morales K."/>
            <person name="Munidasa M."/>
            <person name="Nazareth L."/>
            <person name="Ngo R."/>
            <person name="Nguyen L."/>
            <person name="Okwuonu G."/>
            <person name="Ongeri F."/>
            <person name="Patil S."/>
            <person name="Petrosino J."/>
            <person name="Pham C."/>
            <person name="Pham P."/>
            <person name="Pu L.-L."/>
            <person name="Puazo M."/>
            <person name="Raj R."/>
            <person name="Reid J."/>
            <person name="Rouhana J."/>
            <person name="Saada N."/>
            <person name="Shang Y."/>
            <person name="Simmons D."/>
            <person name="Thornton R."/>
            <person name="Warren J."/>
            <person name="Weissenberger G."/>
            <person name="Zhang J."/>
            <person name="Zhang L."/>
            <person name="Zhou C."/>
            <person name="Zhu D."/>
            <person name="Muzny D."/>
            <person name="Worley K."/>
            <person name="Gibbs R."/>
        </authorList>
    </citation>
    <scope>NUCLEOTIDE SEQUENCE [LARGE SCALE GENOMIC DNA]</scope>
    <source>
        <strain evidence="15 16">DSM 15436</strain>
    </source>
</reference>
<dbReference type="PIRSF" id="PIRSF015601">
    <property type="entry name" value="MTase_slr0722"/>
    <property type="match status" value="1"/>
</dbReference>
<dbReference type="InterPro" id="IPR029026">
    <property type="entry name" value="tRNA_m1G_MTases_N"/>
</dbReference>
<evidence type="ECO:0000313" key="15">
    <source>
        <dbReference type="EMBL" id="EEH63959.1"/>
    </source>
</evidence>
<keyword evidence="6 12" id="KW-0698">rRNA processing</keyword>
<sequence length="248" mass="27121">MTAPVYFHDDFTGLEVGKPFTFTGSEAHHACVMRVAPGEEIHLVDGHGLRVISEVISAADKSVTVRPREIKNETSIRPVTTLVQALAKGGRDEQAVEMATEVGIDKVIAWQSQRTIVKWEGKKQGKNLEKWSNLLKAATKQSRRSRIPTVDYAESTKSLLNKLTDAKLLVLHESGEHTLEQIPTEWFDTTEIALIVGPEGGITEAELAAFTAQGAQIVRIGNTVMRSSTAGTVALALVNYLSGRYNQN</sequence>
<comment type="caution">
    <text evidence="15">The sequence shown here is derived from an EMBL/GenBank/DDBJ whole genome shotgun (WGS) entry which is preliminary data.</text>
</comment>
<dbReference type="Gene3D" id="3.40.1280.10">
    <property type="match status" value="1"/>
</dbReference>
<dbReference type="SUPFAM" id="SSF75217">
    <property type="entry name" value="alpha/beta knot"/>
    <property type="match status" value="1"/>
</dbReference>
<keyword evidence="8 12" id="KW-0808">Transferase</keyword>
<dbReference type="RefSeq" id="WP_006546750.1">
    <property type="nucleotide sequence ID" value="NZ_DS999543.1"/>
</dbReference>
<evidence type="ECO:0000259" key="13">
    <source>
        <dbReference type="Pfam" id="PF04452"/>
    </source>
</evidence>
<dbReference type="NCBIfam" id="NF008693">
    <property type="entry name" value="PRK11713.2-3"/>
    <property type="match status" value="1"/>
</dbReference>
<evidence type="ECO:0000256" key="9">
    <source>
        <dbReference type="ARBA" id="ARBA00022691"/>
    </source>
</evidence>
<dbReference type="NCBIfam" id="TIGR00046">
    <property type="entry name" value="RsmE family RNA methyltransferase"/>
    <property type="match status" value="1"/>
</dbReference>
<dbReference type="OrthoDB" id="9808126at2"/>
<dbReference type="EC" id="2.1.1.193" evidence="3 12"/>
<dbReference type="Pfam" id="PF04452">
    <property type="entry name" value="Methyltrans_RNA"/>
    <property type="match status" value="1"/>
</dbReference>
<dbReference type="InterPro" id="IPR029028">
    <property type="entry name" value="Alpha/beta_knot_MTases"/>
</dbReference>
<dbReference type="HOGENOM" id="CLU_067442_2_0_11"/>
<evidence type="ECO:0000256" key="10">
    <source>
        <dbReference type="ARBA" id="ARBA00025699"/>
    </source>
</evidence>
<dbReference type="CDD" id="cd18084">
    <property type="entry name" value="RsmE-like"/>
    <property type="match status" value="1"/>
</dbReference>
<keyword evidence="9 12" id="KW-0949">S-adenosyl-L-methionine</keyword>
<evidence type="ECO:0000256" key="8">
    <source>
        <dbReference type="ARBA" id="ARBA00022679"/>
    </source>
</evidence>
<accession>C0W0A0</accession>
<comment type="subcellular location">
    <subcellularLocation>
        <location evidence="1 12">Cytoplasm</location>
    </subcellularLocation>
</comment>
<comment type="function">
    <text evidence="10 12">Specifically methylates the N3 position of the uracil ring of uridine 1498 (m3U1498) in 16S rRNA. Acts on the fully assembled 30S ribosomal subunit.</text>
</comment>
<evidence type="ECO:0000256" key="2">
    <source>
        <dbReference type="ARBA" id="ARBA00005528"/>
    </source>
</evidence>
<dbReference type="eggNOG" id="COG1385">
    <property type="taxonomic scope" value="Bacteria"/>
</dbReference>
<comment type="catalytic activity">
    <reaction evidence="11 12">
        <text>uridine(1498) in 16S rRNA + S-adenosyl-L-methionine = N(3)-methyluridine(1498) in 16S rRNA + S-adenosyl-L-homocysteine + H(+)</text>
        <dbReference type="Rhea" id="RHEA:42920"/>
        <dbReference type="Rhea" id="RHEA-COMP:10283"/>
        <dbReference type="Rhea" id="RHEA-COMP:10284"/>
        <dbReference type="ChEBI" id="CHEBI:15378"/>
        <dbReference type="ChEBI" id="CHEBI:57856"/>
        <dbReference type="ChEBI" id="CHEBI:59789"/>
        <dbReference type="ChEBI" id="CHEBI:65315"/>
        <dbReference type="ChEBI" id="CHEBI:74502"/>
        <dbReference type="EC" id="2.1.1.193"/>
    </reaction>
</comment>
<keyword evidence="5 12" id="KW-0963">Cytoplasm</keyword>
<dbReference type="AlphaFoldDB" id="C0W0A0"/>
<feature type="domain" description="Ribosomal RNA small subunit methyltransferase E PUA-like" evidence="14">
    <location>
        <begin position="22"/>
        <end position="66"/>
    </location>
</feature>
<dbReference type="InterPro" id="IPR046886">
    <property type="entry name" value="RsmE_MTase_dom"/>
</dbReference>
<evidence type="ECO:0000256" key="5">
    <source>
        <dbReference type="ARBA" id="ARBA00022490"/>
    </source>
</evidence>
<keyword evidence="16" id="KW-1185">Reference proteome</keyword>
<evidence type="ECO:0000256" key="1">
    <source>
        <dbReference type="ARBA" id="ARBA00004496"/>
    </source>
</evidence>
<evidence type="ECO:0000256" key="6">
    <source>
        <dbReference type="ARBA" id="ARBA00022552"/>
    </source>
</evidence>
<dbReference type="PANTHER" id="PTHR30027:SF3">
    <property type="entry name" value="16S RRNA (URACIL(1498)-N(3))-METHYLTRANSFERASE"/>
    <property type="match status" value="1"/>
</dbReference>
<dbReference type="InterPro" id="IPR006700">
    <property type="entry name" value="RsmE"/>
</dbReference>
<keyword evidence="7 12" id="KW-0489">Methyltransferase</keyword>
<dbReference type="Pfam" id="PF20260">
    <property type="entry name" value="PUA_4"/>
    <property type="match status" value="1"/>
</dbReference>
<name>C0W0A0_9ACTO</name>
<dbReference type="EMBL" id="ACFG01000030">
    <property type="protein sequence ID" value="EEH63959.1"/>
    <property type="molecule type" value="Genomic_DNA"/>
</dbReference>
<comment type="similarity">
    <text evidence="2 12">Belongs to the RNA methyltransferase RsmE family.</text>
</comment>
<evidence type="ECO:0000256" key="11">
    <source>
        <dbReference type="ARBA" id="ARBA00047944"/>
    </source>
</evidence>
<dbReference type="Proteomes" id="UP000010301">
    <property type="component" value="Unassembled WGS sequence"/>
</dbReference>
<dbReference type="SUPFAM" id="SSF88697">
    <property type="entry name" value="PUA domain-like"/>
    <property type="match status" value="1"/>
</dbReference>
<organism evidence="15 16">
    <name type="scientific">Gleimia coleocanis DSM 15436</name>
    <dbReference type="NCBI Taxonomy" id="525245"/>
    <lineage>
        <taxon>Bacteria</taxon>
        <taxon>Bacillati</taxon>
        <taxon>Actinomycetota</taxon>
        <taxon>Actinomycetes</taxon>
        <taxon>Actinomycetales</taxon>
        <taxon>Actinomycetaceae</taxon>
        <taxon>Gleimia</taxon>
    </lineage>
</organism>
<dbReference type="GO" id="GO:0070042">
    <property type="term" value="F:rRNA (uridine-N3-)-methyltransferase activity"/>
    <property type="evidence" value="ECO:0007669"/>
    <property type="project" value="TreeGrafter"/>
</dbReference>
<evidence type="ECO:0000259" key="14">
    <source>
        <dbReference type="Pfam" id="PF20260"/>
    </source>
</evidence>
<dbReference type="PANTHER" id="PTHR30027">
    <property type="entry name" value="RIBOSOMAL RNA SMALL SUBUNIT METHYLTRANSFERASE E"/>
    <property type="match status" value="1"/>
</dbReference>
<evidence type="ECO:0000256" key="4">
    <source>
        <dbReference type="ARBA" id="ARBA00013673"/>
    </source>
</evidence>
<dbReference type="InterPro" id="IPR046887">
    <property type="entry name" value="RsmE_PUA-like"/>
</dbReference>
<dbReference type="GO" id="GO:0005737">
    <property type="term" value="C:cytoplasm"/>
    <property type="evidence" value="ECO:0007669"/>
    <property type="project" value="UniProtKB-SubCell"/>
</dbReference>
<evidence type="ECO:0000256" key="12">
    <source>
        <dbReference type="PIRNR" id="PIRNR015601"/>
    </source>
</evidence>
<evidence type="ECO:0000256" key="3">
    <source>
        <dbReference type="ARBA" id="ARBA00012328"/>
    </source>
</evidence>
<dbReference type="InterPro" id="IPR015947">
    <property type="entry name" value="PUA-like_sf"/>
</dbReference>
<proteinExistence type="inferred from homology"/>
<dbReference type="STRING" id="525245.HMPREF0044_0978"/>
<dbReference type="GO" id="GO:0070475">
    <property type="term" value="P:rRNA base methylation"/>
    <property type="evidence" value="ECO:0007669"/>
    <property type="project" value="TreeGrafter"/>
</dbReference>
<feature type="domain" description="Ribosomal RNA small subunit methyltransferase E methyltransferase" evidence="13">
    <location>
        <begin position="80"/>
        <end position="238"/>
    </location>
</feature>